<keyword evidence="1" id="KW-0472">Membrane</keyword>
<gene>
    <name evidence="3" type="ORF">H2200_011565</name>
</gene>
<evidence type="ECO:0000313" key="4">
    <source>
        <dbReference type="Proteomes" id="UP001172673"/>
    </source>
</evidence>
<evidence type="ECO:0000313" key="3">
    <source>
        <dbReference type="EMBL" id="KAJ9604042.1"/>
    </source>
</evidence>
<keyword evidence="4" id="KW-1185">Reference proteome</keyword>
<keyword evidence="1" id="KW-0812">Transmembrane</keyword>
<dbReference type="InterPro" id="IPR046529">
    <property type="entry name" value="DUF6594"/>
</dbReference>
<dbReference type="Proteomes" id="UP001172673">
    <property type="component" value="Unassembled WGS sequence"/>
</dbReference>
<name>A0AA39CDC5_9EURO</name>
<feature type="transmembrane region" description="Helical" evidence="1">
    <location>
        <begin position="262"/>
        <end position="281"/>
    </location>
</feature>
<sequence>MEGYAKIAAFMGEHPESAMVLRFSDISLQNILYLQAEIYGLLEDLRFIEKQNNASLAEDVGQFPLDWYTLAHTPEDGKENKQWATIKQLRPLLKEYNEAVLNFHEMSKLARPRSPDLQALQEWLRRPTLGGIYLTGRDRHIWAQGTDLTLVAAETSSNQFAIWLESTLVPIFHQTGALVRSCLLRKRSPRNRQVDAGIAEYSDAGVTRMANLVGAVLASLLPVIAIVVLHLVKSTGTRLGLIAVFSAVFSTTLWFLNDGKLIEVFSATSAFAAVQVVFIGTNG</sequence>
<comment type="caution">
    <text evidence="3">The sequence shown here is derived from an EMBL/GenBank/DDBJ whole genome shotgun (WGS) entry which is preliminary data.</text>
</comment>
<proteinExistence type="predicted"/>
<reference evidence="3" key="1">
    <citation type="submission" date="2022-10" db="EMBL/GenBank/DDBJ databases">
        <title>Culturing micro-colonial fungi from biological soil crusts in the Mojave desert and describing Neophaeococcomyces mojavensis, and introducing the new genera and species Taxawa tesnikishii.</title>
        <authorList>
            <person name="Kurbessoian T."/>
            <person name="Stajich J.E."/>
        </authorList>
    </citation>
    <scope>NUCLEOTIDE SEQUENCE</scope>
    <source>
        <strain evidence="3">TK_41</strain>
    </source>
</reference>
<organism evidence="3 4">
    <name type="scientific">Cladophialophora chaetospira</name>
    <dbReference type="NCBI Taxonomy" id="386627"/>
    <lineage>
        <taxon>Eukaryota</taxon>
        <taxon>Fungi</taxon>
        <taxon>Dikarya</taxon>
        <taxon>Ascomycota</taxon>
        <taxon>Pezizomycotina</taxon>
        <taxon>Eurotiomycetes</taxon>
        <taxon>Chaetothyriomycetidae</taxon>
        <taxon>Chaetothyriales</taxon>
        <taxon>Herpotrichiellaceae</taxon>
        <taxon>Cladophialophora</taxon>
    </lineage>
</organism>
<evidence type="ECO:0000256" key="1">
    <source>
        <dbReference type="SAM" id="Phobius"/>
    </source>
</evidence>
<dbReference type="AlphaFoldDB" id="A0AA39CDC5"/>
<keyword evidence="1" id="KW-1133">Transmembrane helix</keyword>
<feature type="domain" description="DUF6594" evidence="2">
    <location>
        <begin position="4"/>
        <end position="276"/>
    </location>
</feature>
<evidence type="ECO:0000259" key="2">
    <source>
        <dbReference type="Pfam" id="PF20237"/>
    </source>
</evidence>
<dbReference type="PANTHER" id="PTHR34502">
    <property type="entry name" value="DUF6594 DOMAIN-CONTAINING PROTEIN-RELATED"/>
    <property type="match status" value="1"/>
</dbReference>
<dbReference type="Pfam" id="PF20237">
    <property type="entry name" value="DUF6594"/>
    <property type="match status" value="1"/>
</dbReference>
<feature type="transmembrane region" description="Helical" evidence="1">
    <location>
        <begin position="212"/>
        <end position="232"/>
    </location>
</feature>
<dbReference type="PANTHER" id="PTHR34502:SF5">
    <property type="entry name" value="DUF6594 DOMAIN-CONTAINING PROTEIN"/>
    <property type="match status" value="1"/>
</dbReference>
<protein>
    <recommendedName>
        <fullName evidence="2">DUF6594 domain-containing protein</fullName>
    </recommendedName>
</protein>
<dbReference type="EMBL" id="JAPDRK010000020">
    <property type="protein sequence ID" value="KAJ9604042.1"/>
    <property type="molecule type" value="Genomic_DNA"/>
</dbReference>
<accession>A0AA39CDC5</accession>
<feature type="transmembrane region" description="Helical" evidence="1">
    <location>
        <begin position="239"/>
        <end position="256"/>
    </location>
</feature>